<dbReference type="GO" id="GO:0005829">
    <property type="term" value="C:cytosol"/>
    <property type="evidence" value="ECO:0007669"/>
    <property type="project" value="TreeGrafter"/>
</dbReference>
<dbReference type="Pfam" id="PF00258">
    <property type="entry name" value="Flavodoxin_1"/>
    <property type="match status" value="1"/>
</dbReference>
<keyword evidence="3" id="KW-0288">FMN</keyword>
<reference evidence="5" key="1">
    <citation type="journal article" date="2015" name="Nature">
        <title>Complex archaea that bridge the gap between prokaryotes and eukaryotes.</title>
        <authorList>
            <person name="Spang A."/>
            <person name="Saw J.H."/>
            <person name="Jorgensen S.L."/>
            <person name="Zaremba-Niedzwiedzka K."/>
            <person name="Martijn J."/>
            <person name="Lind A.E."/>
            <person name="van Eijk R."/>
            <person name="Schleper C."/>
            <person name="Guy L."/>
            <person name="Ettema T.J."/>
        </authorList>
    </citation>
    <scope>NUCLEOTIDE SEQUENCE</scope>
</reference>
<dbReference type="InterPro" id="IPR029039">
    <property type="entry name" value="Flavoprotein-like_sf"/>
</dbReference>
<dbReference type="PROSITE" id="PS50902">
    <property type="entry name" value="FLAVODOXIN_LIKE"/>
    <property type="match status" value="1"/>
</dbReference>
<evidence type="ECO:0000313" key="5">
    <source>
        <dbReference type="EMBL" id="KKN39956.1"/>
    </source>
</evidence>
<dbReference type="GO" id="GO:0050660">
    <property type="term" value="F:flavin adenine dinucleotide binding"/>
    <property type="evidence" value="ECO:0007669"/>
    <property type="project" value="TreeGrafter"/>
</dbReference>
<dbReference type="NCBIfam" id="NF005989">
    <property type="entry name" value="PRK08105.1"/>
    <property type="match status" value="1"/>
</dbReference>
<dbReference type="InterPro" id="IPR008254">
    <property type="entry name" value="Flavodoxin/NO_synth"/>
</dbReference>
<gene>
    <name evidence="5" type="ORF">LCGC14_0738070</name>
</gene>
<dbReference type="AlphaFoldDB" id="A0A0F9SSD9"/>
<dbReference type="PANTHER" id="PTHR19384">
    <property type="entry name" value="NITRIC OXIDE SYNTHASE-RELATED"/>
    <property type="match status" value="1"/>
</dbReference>
<protein>
    <recommendedName>
        <fullName evidence="4">Flavodoxin-like domain-containing protein</fullName>
    </recommendedName>
</protein>
<sequence length="149" mass="16088">MAHISIFVGSVNGGAERLSDEIATTIEQAGHTATVITEASLDDIKNASHILIVTSTTGQGDVPSNLAGLYFAMNSTFPMLTDKPFGVIAMGDRCYGDTFCGAGRSFDELLRDLQAKPVGNRLEIDACEDFEPWPVAEPWLKVWLEKLPA</sequence>
<dbReference type="GO" id="GO:0016491">
    <property type="term" value="F:oxidoreductase activity"/>
    <property type="evidence" value="ECO:0007669"/>
    <property type="project" value="TreeGrafter"/>
</dbReference>
<organism evidence="5">
    <name type="scientific">marine sediment metagenome</name>
    <dbReference type="NCBI Taxonomy" id="412755"/>
    <lineage>
        <taxon>unclassified sequences</taxon>
        <taxon>metagenomes</taxon>
        <taxon>ecological metagenomes</taxon>
    </lineage>
</organism>
<dbReference type="PANTHER" id="PTHR19384:SF128">
    <property type="entry name" value="NADPH OXIDOREDUCTASE A"/>
    <property type="match status" value="1"/>
</dbReference>
<proteinExistence type="predicted"/>
<dbReference type="Gene3D" id="3.40.50.360">
    <property type="match status" value="1"/>
</dbReference>
<keyword evidence="2" id="KW-0285">Flavoprotein</keyword>
<dbReference type="EMBL" id="LAZR01001733">
    <property type="protein sequence ID" value="KKN39956.1"/>
    <property type="molecule type" value="Genomic_DNA"/>
</dbReference>
<dbReference type="GO" id="GO:0010181">
    <property type="term" value="F:FMN binding"/>
    <property type="evidence" value="ECO:0007669"/>
    <property type="project" value="InterPro"/>
</dbReference>
<evidence type="ECO:0000256" key="3">
    <source>
        <dbReference type="ARBA" id="ARBA00022643"/>
    </source>
</evidence>
<accession>A0A0F9SSD9</accession>
<comment type="cofactor">
    <cofactor evidence="1">
        <name>FMN</name>
        <dbReference type="ChEBI" id="CHEBI:58210"/>
    </cofactor>
</comment>
<evidence type="ECO:0000256" key="1">
    <source>
        <dbReference type="ARBA" id="ARBA00001917"/>
    </source>
</evidence>
<feature type="domain" description="Flavodoxin-like" evidence="4">
    <location>
        <begin position="4"/>
        <end position="148"/>
    </location>
</feature>
<evidence type="ECO:0000259" key="4">
    <source>
        <dbReference type="PROSITE" id="PS50902"/>
    </source>
</evidence>
<name>A0A0F9SSD9_9ZZZZ</name>
<comment type="caution">
    <text evidence="5">The sequence shown here is derived from an EMBL/GenBank/DDBJ whole genome shotgun (WGS) entry which is preliminary data.</text>
</comment>
<evidence type="ECO:0000256" key="2">
    <source>
        <dbReference type="ARBA" id="ARBA00022630"/>
    </source>
</evidence>
<dbReference type="SUPFAM" id="SSF52218">
    <property type="entry name" value="Flavoproteins"/>
    <property type="match status" value="1"/>
</dbReference>